<dbReference type="SUPFAM" id="SSF51735">
    <property type="entry name" value="NAD(P)-binding Rossmann-fold domains"/>
    <property type="match status" value="1"/>
</dbReference>
<dbReference type="PANTHER" id="PTHR42760">
    <property type="entry name" value="SHORT-CHAIN DEHYDROGENASES/REDUCTASES FAMILY MEMBER"/>
    <property type="match status" value="1"/>
</dbReference>
<dbReference type="PRINTS" id="PR00081">
    <property type="entry name" value="GDHRDH"/>
</dbReference>
<dbReference type="GO" id="GO:0016616">
    <property type="term" value="F:oxidoreductase activity, acting on the CH-OH group of donors, NAD or NADP as acceptor"/>
    <property type="evidence" value="ECO:0007669"/>
    <property type="project" value="TreeGrafter"/>
</dbReference>
<gene>
    <name evidence="4" type="ORF">OG222_33670</name>
</gene>
<proteinExistence type="inferred from homology"/>
<dbReference type="NCBIfam" id="NF005559">
    <property type="entry name" value="PRK07231.1"/>
    <property type="match status" value="1"/>
</dbReference>
<sequence>MAPSLLDLHDRTALVTGGNSGIGLGMADALAAAGAHVAVWGTNQERNTAAVERLSRHGRKAVAVRCDVGDPEQVTSAMAETLDALGRVDTCIANAGVGGHYDRFLDLTPEEWHRVLRVNLDGVFYTFQAAARQMKERGEGGSLVAVSSIVGTTKGESRTQAYATSKAGLTGLVHSCAAELGRYGIRVNAVRPGWIETPLAQDLLDDERFADRALHRIPSRRWGRPEDLGGVAVYLASDASRYHTADELVVDGGFVAG</sequence>
<dbReference type="PANTHER" id="PTHR42760:SF83">
    <property type="entry name" value="(3R)-3-HYDROXYACYL-COA DEHYDROGENASE"/>
    <property type="match status" value="1"/>
</dbReference>
<evidence type="ECO:0000259" key="3">
    <source>
        <dbReference type="SMART" id="SM00822"/>
    </source>
</evidence>
<dbReference type="GO" id="GO:0006633">
    <property type="term" value="P:fatty acid biosynthetic process"/>
    <property type="evidence" value="ECO:0007669"/>
    <property type="project" value="TreeGrafter"/>
</dbReference>
<dbReference type="Gene3D" id="3.40.50.720">
    <property type="entry name" value="NAD(P)-binding Rossmann-like Domain"/>
    <property type="match status" value="1"/>
</dbReference>
<accession>A0AAU1M2W7</accession>
<protein>
    <submittedName>
        <fullName evidence="4">SDR family oxidoreductase</fullName>
    </submittedName>
</protein>
<evidence type="ECO:0000256" key="2">
    <source>
        <dbReference type="ARBA" id="ARBA00023002"/>
    </source>
</evidence>
<comment type="similarity">
    <text evidence="1">Belongs to the short-chain dehydrogenases/reductases (SDR) family.</text>
</comment>
<dbReference type="FunFam" id="3.40.50.720:FF:000084">
    <property type="entry name" value="Short-chain dehydrogenase reductase"/>
    <property type="match status" value="1"/>
</dbReference>
<dbReference type="InterPro" id="IPR036291">
    <property type="entry name" value="NAD(P)-bd_dom_sf"/>
</dbReference>
<keyword evidence="2" id="KW-0560">Oxidoreductase</keyword>
<evidence type="ECO:0000313" key="4">
    <source>
        <dbReference type="EMBL" id="WTQ77790.1"/>
    </source>
</evidence>
<name>A0AAU1M2W7_9ACTN</name>
<dbReference type="InterPro" id="IPR002347">
    <property type="entry name" value="SDR_fam"/>
</dbReference>
<feature type="domain" description="Ketoreductase" evidence="3">
    <location>
        <begin position="11"/>
        <end position="197"/>
    </location>
</feature>
<reference evidence="4" key="1">
    <citation type="submission" date="2022-10" db="EMBL/GenBank/DDBJ databases">
        <title>The complete genomes of actinobacterial strains from the NBC collection.</title>
        <authorList>
            <person name="Joergensen T.S."/>
            <person name="Alvarez Arevalo M."/>
            <person name="Sterndorff E.B."/>
            <person name="Faurdal D."/>
            <person name="Vuksanovic O."/>
            <person name="Mourched A.-S."/>
            <person name="Charusanti P."/>
            <person name="Shaw S."/>
            <person name="Blin K."/>
            <person name="Weber T."/>
        </authorList>
    </citation>
    <scope>NUCLEOTIDE SEQUENCE</scope>
    <source>
        <strain evidence="4">NBC_00148</strain>
    </source>
</reference>
<evidence type="ECO:0000256" key="1">
    <source>
        <dbReference type="ARBA" id="ARBA00006484"/>
    </source>
</evidence>
<organism evidence="4">
    <name type="scientific">Streptomyces sp. NBC_00148</name>
    <dbReference type="NCBI Taxonomy" id="2903626"/>
    <lineage>
        <taxon>Bacteria</taxon>
        <taxon>Bacillati</taxon>
        <taxon>Actinomycetota</taxon>
        <taxon>Actinomycetes</taxon>
        <taxon>Kitasatosporales</taxon>
        <taxon>Streptomycetaceae</taxon>
        <taxon>Streptomyces</taxon>
    </lineage>
</organism>
<dbReference type="EMBL" id="CP108169">
    <property type="protein sequence ID" value="WTQ77790.1"/>
    <property type="molecule type" value="Genomic_DNA"/>
</dbReference>
<dbReference type="GO" id="GO:0048038">
    <property type="term" value="F:quinone binding"/>
    <property type="evidence" value="ECO:0007669"/>
    <property type="project" value="TreeGrafter"/>
</dbReference>
<dbReference type="Pfam" id="PF13561">
    <property type="entry name" value="adh_short_C2"/>
    <property type="match status" value="1"/>
</dbReference>
<dbReference type="SMART" id="SM00822">
    <property type="entry name" value="PKS_KR"/>
    <property type="match status" value="1"/>
</dbReference>
<dbReference type="InterPro" id="IPR057326">
    <property type="entry name" value="KR_dom"/>
</dbReference>
<dbReference type="PRINTS" id="PR00080">
    <property type="entry name" value="SDRFAMILY"/>
</dbReference>
<dbReference type="AlphaFoldDB" id="A0AAU1M2W7"/>